<organism evidence="2 3">
    <name type="scientific">Sinomonas humi</name>
    <dbReference type="NCBI Taxonomy" id="1338436"/>
    <lineage>
        <taxon>Bacteria</taxon>
        <taxon>Bacillati</taxon>
        <taxon>Actinomycetota</taxon>
        <taxon>Actinomycetes</taxon>
        <taxon>Micrococcales</taxon>
        <taxon>Micrococcaceae</taxon>
        <taxon>Sinomonas</taxon>
    </lineage>
</organism>
<dbReference type="InterPro" id="IPR005133">
    <property type="entry name" value="PhaG_MnhG_YufB"/>
</dbReference>
<keyword evidence="3" id="KW-1185">Reference proteome</keyword>
<dbReference type="Pfam" id="PF03334">
    <property type="entry name" value="PhaG_MnhG_YufB"/>
    <property type="match status" value="1"/>
</dbReference>
<gene>
    <name evidence="2" type="ORF">LK10_09425</name>
</gene>
<keyword evidence="1" id="KW-1133">Transmembrane helix</keyword>
<dbReference type="GO" id="GO:0098662">
    <property type="term" value="P:inorganic cation transmembrane transport"/>
    <property type="evidence" value="ECO:0007669"/>
    <property type="project" value="InterPro"/>
</dbReference>
<feature type="transmembrane region" description="Helical" evidence="1">
    <location>
        <begin position="6"/>
        <end position="26"/>
    </location>
</feature>
<dbReference type="AlphaFoldDB" id="A0A0B2AIZ7"/>
<keyword evidence="1" id="KW-0472">Membrane</keyword>
<dbReference type="RefSeq" id="WP_043122802.1">
    <property type="nucleotide sequence ID" value="NZ_JTDL01000101.1"/>
</dbReference>
<dbReference type="Proteomes" id="UP000030982">
    <property type="component" value="Unassembled WGS sequence"/>
</dbReference>
<comment type="caution">
    <text evidence="2">The sequence shown here is derived from an EMBL/GenBank/DDBJ whole genome shotgun (WGS) entry which is preliminary data.</text>
</comment>
<proteinExistence type="predicted"/>
<evidence type="ECO:0000313" key="3">
    <source>
        <dbReference type="Proteomes" id="UP000030982"/>
    </source>
</evidence>
<feature type="transmembrane region" description="Helical" evidence="1">
    <location>
        <begin position="63"/>
        <end position="82"/>
    </location>
</feature>
<sequence>MNGVEAFFAGLAVLVVAYASIGALMARSPLAKLHFLAPATTIAVPLFGIAALIYFGIGLAGAAVAVVALVVAFTGPSLTTAIGRALAAEQGIDVGEPPE</sequence>
<feature type="transmembrane region" description="Helical" evidence="1">
    <location>
        <begin position="33"/>
        <end position="57"/>
    </location>
</feature>
<dbReference type="OrthoDB" id="4965978at2"/>
<dbReference type="STRING" id="1338436.LK10_09425"/>
<protein>
    <submittedName>
        <fullName evidence="2">Uncharacterized protein</fullName>
    </submittedName>
</protein>
<evidence type="ECO:0000313" key="2">
    <source>
        <dbReference type="EMBL" id="KHL03263.1"/>
    </source>
</evidence>
<dbReference type="EMBL" id="JTDL01000101">
    <property type="protein sequence ID" value="KHL03263.1"/>
    <property type="molecule type" value="Genomic_DNA"/>
</dbReference>
<reference evidence="2 3" key="1">
    <citation type="submission" date="2014-09" db="EMBL/GenBank/DDBJ databases">
        <title>Genome sequence of Sinomonas sp. MUSC 117.</title>
        <authorList>
            <person name="Lee L.-H."/>
        </authorList>
    </citation>
    <scope>NUCLEOTIDE SEQUENCE [LARGE SCALE GENOMIC DNA]</scope>
    <source>
        <strain evidence="2 3">MUSC 117</strain>
    </source>
</reference>
<evidence type="ECO:0000256" key="1">
    <source>
        <dbReference type="SAM" id="Phobius"/>
    </source>
</evidence>
<keyword evidence="1" id="KW-0812">Transmembrane</keyword>
<accession>A0A0B2AIZ7</accession>
<name>A0A0B2AIZ7_9MICC</name>
<dbReference type="GO" id="GO:0015297">
    <property type="term" value="F:antiporter activity"/>
    <property type="evidence" value="ECO:0007669"/>
    <property type="project" value="InterPro"/>
</dbReference>